<feature type="domain" description="Reverse transcriptase" evidence="2">
    <location>
        <begin position="306"/>
        <end position="401"/>
    </location>
</feature>
<feature type="region of interest" description="Disordered" evidence="1">
    <location>
        <begin position="1"/>
        <end position="59"/>
    </location>
</feature>
<organism evidence="3 4">
    <name type="scientific">Glycine soja</name>
    <name type="common">Wild soybean</name>
    <dbReference type="NCBI Taxonomy" id="3848"/>
    <lineage>
        <taxon>Eukaryota</taxon>
        <taxon>Viridiplantae</taxon>
        <taxon>Streptophyta</taxon>
        <taxon>Embryophyta</taxon>
        <taxon>Tracheophyta</taxon>
        <taxon>Spermatophyta</taxon>
        <taxon>Magnoliopsida</taxon>
        <taxon>eudicotyledons</taxon>
        <taxon>Gunneridae</taxon>
        <taxon>Pentapetalae</taxon>
        <taxon>rosids</taxon>
        <taxon>fabids</taxon>
        <taxon>Fabales</taxon>
        <taxon>Fabaceae</taxon>
        <taxon>Papilionoideae</taxon>
        <taxon>50 kb inversion clade</taxon>
        <taxon>NPAAA clade</taxon>
        <taxon>indigoferoid/millettioid clade</taxon>
        <taxon>Phaseoleae</taxon>
        <taxon>Glycine</taxon>
        <taxon>Glycine subgen. Soja</taxon>
    </lineage>
</organism>
<dbReference type="Proteomes" id="UP000289340">
    <property type="component" value="Chromosome 3"/>
</dbReference>
<dbReference type="InterPro" id="IPR000477">
    <property type="entry name" value="RT_dom"/>
</dbReference>
<name>A0A445LDP3_GLYSO</name>
<feature type="compositionally biased region" description="Basic residues" evidence="1">
    <location>
        <begin position="1"/>
        <end position="13"/>
    </location>
</feature>
<reference evidence="3 4" key="1">
    <citation type="submission" date="2018-09" db="EMBL/GenBank/DDBJ databases">
        <title>A high-quality reference genome of wild soybean provides a powerful tool to mine soybean genomes.</title>
        <authorList>
            <person name="Xie M."/>
            <person name="Chung C.Y.L."/>
            <person name="Li M.-W."/>
            <person name="Wong F.-L."/>
            <person name="Chan T.-F."/>
            <person name="Lam H.-M."/>
        </authorList>
    </citation>
    <scope>NUCLEOTIDE SEQUENCE [LARGE SCALE GENOMIC DNA]</scope>
    <source>
        <strain evidence="4">cv. W05</strain>
        <tissue evidence="3">Hypocotyl of etiolated seedlings</tissue>
    </source>
</reference>
<evidence type="ECO:0000313" key="3">
    <source>
        <dbReference type="EMBL" id="RZC21442.1"/>
    </source>
</evidence>
<sequence>MSFLRSTRKVKRKSNGDGAEEMVEMNDDDGKEDEGNKEIPPPPISKNGSVKDQKKRDQCQNVRSHAEFQKFVRTQWNHLIPWKELMVKIQNDLQRWNKEVFGNIFVKNKRLMCKLDQLNRRMSFDHSNYLVDKMQEVWSKYEEVLIQEEVFWFQKARSKWLAFRDTNSSYFHGTTVIRRRSRVDIIQDEDDVWISDPEQLKNLATGFYKSLFAESDDYVPYVVSGMFPTLNSHSLSALGAPVTFQEVYNTVRSMGAFKAPVPDGFQAVFYQSQWEVVGETLWKMVQMMFLNHQQIGEINETLITLIPKVDNVVKMKQLRPISLCNVSYKVITKLLAHRLRPLMGKLVSLCQCSFIPNRQSRDNIVIAQEVFHSMCNKKGSKGWMAIKIDLEKAYDRLSWKFVYWLPRKFL</sequence>
<dbReference type="SUPFAM" id="SSF56672">
    <property type="entry name" value="DNA/RNA polymerases"/>
    <property type="match status" value="1"/>
</dbReference>
<evidence type="ECO:0000313" key="4">
    <source>
        <dbReference type="Proteomes" id="UP000289340"/>
    </source>
</evidence>
<protein>
    <submittedName>
        <fullName evidence="3">LINE-1 retrotransposable element ORF2 protein</fullName>
    </submittedName>
</protein>
<dbReference type="Pfam" id="PF00078">
    <property type="entry name" value="RVT_1"/>
    <property type="match status" value="1"/>
</dbReference>
<dbReference type="EMBL" id="QZWG01000003">
    <property type="protein sequence ID" value="RZC21442.1"/>
    <property type="molecule type" value="Genomic_DNA"/>
</dbReference>
<evidence type="ECO:0000259" key="2">
    <source>
        <dbReference type="Pfam" id="PF00078"/>
    </source>
</evidence>
<comment type="caution">
    <text evidence="3">The sequence shown here is derived from an EMBL/GenBank/DDBJ whole genome shotgun (WGS) entry which is preliminary data.</text>
</comment>
<evidence type="ECO:0000256" key="1">
    <source>
        <dbReference type="SAM" id="MobiDB-lite"/>
    </source>
</evidence>
<accession>A0A445LDP3</accession>
<gene>
    <name evidence="3" type="ORF">D0Y65_007610</name>
</gene>
<proteinExistence type="predicted"/>
<feature type="compositionally biased region" description="Basic and acidic residues" evidence="1">
    <location>
        <begin position="49"/>
        <end position="59"/>
    </location>
</feature>
<dbReference type="AlphaFoldDB" id="A0A445LDP3"/>
<dbReference type="InterPro" id="IPR043502">
    <property type="entry name" value="DNA/RNA_pol_sf"/>
</dbReference>
<keyword evidence="4" id="KW-1185">Reference proteome</keyword>
<feature type="compositionally biased region" description="Acidic residues" evidence="1">
    <location>
        <begin position="18"/>
        <end position="32"/>
    </location>
</feature>
<dbReference type="PANTHER" id="PTHR19446">
    <property type="entry name" value="REVERSE TRANSCRIPTASES"/>
    <property type="match status" value="1"/>
</dbReference>